<feature type="region of interest" description="Disordered" evidence="1">
    <location>
        <begin position="57"/>
        <end position="85"/>
    </location>
</feature>
<dbReference type="EMBL" id="SRLO01000941">
    <property type="protein sequence ID" value="TNN43855.1"/>
    <property type="molecule type" value="Genomic_DNA"/>
</dbReference>
<comment type="caution">
    <text evidence="2">The sequence shown here is derived from an EMBL/GenBank/DDBJ whole genome shotgun (WGS) entry which is preliminary data.</text>
</comment>
<feature type="region of interest" description="Disordered" evidence="1">
    <location>
        <begin position="1"/>
        <end position="21"/>
    </location>
</feature>
<dbReference type="Proteomes" id="UP000314294">
    <property type="component" value="Unassembled WGS sequence"/>
</dbReference>
<dbReference type="AlphaFoldDB" id="A0A4Z2FSF2"/>
<protein>
    <submittedName>
        <fullName evidence="2">Uncharacterized protein</fullName>
    </submittedName>
</protein>
<evidence type="ECO:0000313" key="3">
    <source>
        <dbReference type="Proteomes" id="UP000314294"/>
    </source>
</evidence>
<name>A0A4Z2FSF2_9TELE</name>
<evidence type="ECO:0000256" key="1">
    <source>
        <dbReference type="SAM" id="MobiDB-lite"/>
    </source>
</evidence>
<sequence>MVCGHHKGPVPACSQAGAPETSRQRRALANTCLLHCWADINYNKADTQWDMGSMWEVTETGPSSDLKPRDIVSRPSPDDHGDYEE</sequence>
<keyword evidence="3" id="KW-1185">Reference proteome</keyword>
<feature type="compositionally biased region" description="Basic and acidic residues" evidence="1">
    <location>
        <begin position="66"/>
        <end position="85"/>
    </location>
</feature>
<evidence type="ECO:0000313" key="2">
    <source>
        <dbReference type="EMBL" id="TNN43855.1"/>
    </source>
</evidence>
<gene>
    <name evidence="2" type="ORF">EYF80_045949</name>
</gene>
<proteinExistence type="predicted"/>
<reference evidence="2 3" key="1">
    <citation type="submission" date="2019-03" db="EMBL/GenBank/DDBJ databases">
        <title>First draft genome of Liparis tanakae, snailfish: a comprehensive survey of snailfish specific genes.</title>
        <authorList>
            <person name="Kim W."/>
            <person name="Song I."/>
            <person name="Jeong J.-H."/>
            <person name="Kim D."/>
            <person name="Kim S."/>
            <person name="Ryu S."/>
            <person name="Song J.Y."/>
            <person name="Lee S.K."/>
        </authorList>
    </citation>
    <scope>NUCLEOTIDE SEQUENCE [LARGE SCALE GENOMIC DNA]</scope>
    <source>
        <tissue evidence="2">Muscle</tissue>
    </source>
</reference>
<organism evidence="2 3">
    <name type="scientific">Liparis tanakae</name>
    <name type="common">Tanaka's snailfish</name>
    <dbReference type="NCBI Taxonomy" id="230148"/>
    <lineage>
        <taxon>Eukaryota</taxon>
        <taxon>Metazoa</taxon>
        <taxon>Chordata</taxon>
        <taxon>Craniata</taxon>
        <taxon>Vertebrata</taxon>
        <taxon>Euteleostomi</taxon>
        <taxon>Actinopterygii</taxon>
        <taxon>Neopterygii</taxon>
        <taxon>Teleostei</taxon>
        <taxon>Neoteleostei</taxon>
        <taxon>Acanthomorphata</taxon>
        <taxon>Eupercaria</taxon>
        <taxon>Perciformes</taxon>
        <taxon>Cottioidei</taxon>
        <taxon>Cottales</taxon>
        <taxon>Liparidae</taxon>
        <taxon>Liparis</taxon>
    </lineage>
</organism>
<accession>A0A4Z2FSF2</accession>